<comment type="caution">
    <text evidence="5">The sequence shown here is derived from an EMBL/GenBank/DDBJ whole genome shotgun (WGS) entry which is preliminary data.</text>
</comment>
<keyword evidence="3 5" id="KW-0067">ATP-binding</keyword>
<accession>A0A7J9UWZ6</accession>
<dbReference type="InterPro" id="IPR003439">
    <property type="entry name" value="ABC_transporter-like_ATP-bd"/>
</dbReference>
<protein>
    <submittedName>
        <fullName evidence="5">ATP-binding cassette domain-containing protein</fullName>
    </submittedName>
</protein>
<proteinExistence type="predicted"/>
<keyword evidence="6" id="KW-1185">Reference proteome</keyword>
<evidence type="ECO:0000256" key="2">
    <source>
        <dbReference type="ARBA" id="ARBA00022741"/>
    </source>
</evidence>
<name>A0A7J9UWZ6_9MICO</name>
<dbReference type="Proteomes" id="UP000429644">
    <property type="component" value="Unassembled WGS sequence"/>
</dbReference>
<dbReference type="Gene3D" id="3.40.50.300">
    <property type="entry name" value="P-loop containing nucleotide triphosphate hydrolases"/>
    <property type="match status" value="1"/>
</dbReference>
<dbReference type="InterPro" id="IPR017871">
    <property type="entry name" value="ABC_transporter-like_CS"/>
</dbReference>
<dbReference type="AlphaFoldDB" id="A0A7J9UWZ6"/>
<dbReference type="GO" id="GO:0016887">
    <property type="term" value="F:ATP hydrolysis activity"/>
    <property type="evidence" value="ECO:0007669"/>
    <property type="project" value="InterPro"/>
</dbReference>
<evidence type="ECO:0000313" key="5">
    <source>
        <dbReference type="EMBL" id="MPV89151.1"/>
    </source>
</evidence>
<dbReference type="PROSITE" id="PS00211">
    <property type="entry name" value="ABC_TRANSPORTER_1"/>
    <property type="match status" value="1"/>
</dbReference>
<dbReference type="InterPro" id="IPR027417">
    <property type="entry name" value="P-loop_NTPase"/>
</dbReference>
<evidence type="ECO:0000313" key="6">
    <source>
        <dbReference type="Proteomes" id="UP000429644"/>
    </source>
</evidence>
<sequence length="273" mass="28951">MSGISVRGASKVYAGRHGETVALEGVDLELPEHSMTALIGASGCGKSTLLRLLGDLEQPTTGGVLVGGRPPHELRRQGRIGVAFQDAALLPWQSVRKNIALSVRASGRKVDWAEVDHLVRLVGLEGFADARPGQLSGGMRQRVSIARALALRPQLLLLDEPFGALDELLRTQMNIELQRIWLEQRSTTVIVTHSVGEAVFLADRVVIMGARPGRVVDVVDVPFPRPRDAELLRSADYHALCDEVSARLAAAIGGEATTPAAPAGAHAPAGVGA</sequence>
<dbReference type="PANTHER" id="PTHR42788">
    <property type="entry name" value="TAURINE IMPORT ATP-BINDING PROTEIN-RELATED"/>
    <property type="match status" value="1"/>
</dbReference>
<evidence type="ECO:0000259" key="4">
    <source>
        <dbReference type="PROSITE" id="PS50893"/>
    </source>
</evidence>
<dbReference type="InterPro" id="IPR003593">
    <property type="entry name" value="AAA+_ATPase"/>
</dbReference>
<dbReference type="RefSeq" id="WP_152231850.1">
    <property type="nucleotide sequence ID" value="NZ_BAAAOT010000017.1"/>
</dbReference>
<dbReference type="OrthoDB" id="8773773at2"/>
<dbReference type="EMBL" id="WHPD01002326">
    <property type="protein sequence ID" value="MPV89151.1"/>
    <property type="molecule type" value="Genomic_DNA"/>
</dbReference>
<dbReference type="SUPFAM" id="SSF52540">
    <property type="entry name" value="P-loop containing nucleoside triphosphate hydrolases"/>
    <property type="match status" value="1"/>
</dbReference>
<keyword evidence="1" id="KW-0813">Transport</keyword>
<dbReference type="GO" id="GO:0005524">
    <property type="term" value="F:ATP binding"/>
    <property type="evidence" value="ECO:0007669"/>
    <property type="project" value="UniProtKB-KW"/>
</dbReference>
<feature type="domain" description="ABC transporter" evidence="4">
    <location>
        <begin position="6"/>
        <end position="235"/>
    </location>
</feature>
<dbReference type="SMART" id="SM00382">
    <property type="entry name" value="AAA"/>
    <property type="match status" value="1"/>
</dbReference>
<dbReference type="PANTHER" id="PTHR42788:SF13">
    <property type="entry name" value="ALIPHATIC SULFONATES IMPORT ATP-BINDING PROTEIN SSUB"/>
    <property type="match status" value="1"/>
</dbReference>
<evidence type="ECO:0000256" key="1">
    <source>
        <dbReference type="ARBA" id="ARBA00022448"/>
    </source>
</evidence>
<organism evidence="5 6">
    <name type="scientific">Georgenia ruanii</name>
    <dbReference type="NCBI Taxonomy" id="348442"/>
    <lineage>
        <taxon>Bacteria</taxon>
        <taxon>Bacillati</taxon>
        <taxon>Actinomycetota</taxon>
        <taxon>Actinomycetes</taxon>
        <taxon>Micrococcales</taxon>
        <taxon>Bogoriellaceae</taxon>
        <taxon>Georgenia</taxon>
    </lineage>
</organism>
<reference evidence="5 6" key="1">
    <citation type="submission" date="2019-10" db="EMBL/GenBank/DDBJ databases">
        <title>Georgenia wutianyii sp. nov. and Georgenia yuyongxinii sp. nov. isolated from plateau pika (Ochotona curzoniae) in the Qinghai-Tibet plateau of China.</title>
        <authorList>
            <person name="Tian Z."/>
        </authorList>
    </citation>
    <scope>NUCLEOTIDE SEQUENCE [LARGE SCALE GENOMIC DNA]</scope>
    <source>
        <strain evidence="5 6">JCM 15130</strain>
    </source>
</reference>
<evidence type="ECO:0000256" key="3">
    <source>
        <dbReference type="ARBA" id="ARBA00022840"/>
    </source>
</evidence>
<dbReference type="Pfam" id="PF00005">
    <property type="entry name" value="ABC_tran"/>
    <property type="match status" value="1"/>
</dbReference>
<gene>
    <name evidence="5" type="ORF">GB882_10775</name>
</gene>
<keyword evidence="2" id="KW-0547">Nucleotide-binding</keyword>
<dbReference type="InterPro" id="IPR050166">
    <property type="entry name" value="ABC_transporter_ATP-bind"/>
</dbReference>
<dbReference type="PROSITE" id="PS50893">
    <property type="entry name" value="ABC_TRANSPORTER_2"/>
    <property type="match status" value="1"/>
</dbReference>